<dbReference type="InterPro" id="IPR050131">
    <property type="entry name" value="Peptidase_S8_subtilisin-like"/>
</dbReference>
<keyword evidence="4 6" id="KW-0720">Serine protease</keyword>
<feature type="active site" description="Charge relay system" evidence="5 6">
    <location>
        <position position="549"/>
    </location>
</feature>
<protein>
    <submittedName>
        <fullName evidence="8">S8 family peptidase</fullName>
    </submittedName>
</protein>
<organism evidence="8 9">
    <name type="scientific">Iningainema tapete BLCC-T55</name>
    <dbReference type="NCBI Taxonomy" id="2748662"/>
    <lineage>
        <taxon>Bacteria</taxon>
        <taxon>Bacillati</taxon>
        <taxon>Cyanobacteriota</taxon>
        <taxon>Cyanophyceae</taxon>
        <taxon>Nostocales</taxon>
        <taxon>Scytonemataceae</taxon>
        <taxon>Iningainema tapete</taxon>
    </lineage>
</organism>
<dbReference type="InterPro" id="IPR015500">
    <property type="entry name" value="Peptidase_S8_subtilisin-rel"/>
</dbReference>
<feature type="domain" description="Peptidase S8/S53" evidence="7">
    <location>
        <begin position="465"/>
        <end position="584"/>
    </location>
</feature>
<dbReference type="PROSITE" id="PS00137">
    <property type="entry name" value="SUBTILASE_HIS"/>
    <property type="match status" value="1"/>
</dbReference>
<dbReference type="GO" id="GO:0004252">
    <property type="term" value="F:serine-type endopeptidase activity"/>
    <property type="evidence" value="ECO:0007669"/>
    <property type="project" value="UniProtKB-UniRule"/>
</dbReference>
<keyword evidence="9" id="KW-1185">Reference proteome</keyword>
<dbReference type="Gene3D" id="3.40.50.200">
    <property type="entry name" value="Peptidase S8/S53 domain"/>
    <property type="match status" value="1"/>
</dbReference>
<keyword evidence="3 6" id="KW-0378">Hydrolase</keyword>
<evidence type="ECO:0000259" key="7">
    <source>
        <dbReference type="Pfam" id="PF00082"/>
    </source>
</evidence>
<evidence type="ECO:0000313" key="9">
    <source>
        <dbReference type="Proteomes" id="UP000629098"/>
    </source>
</evidence>
<dbReference type="CDD" id="cd07478">
    <property type="entry name" value="Peptidases_S8_CspA-like"/>
    <property type="match status" value="1"/>
</dbReference>
<feature type="active site" description="Charge relay system" evidence="5 6">
    <location>
        <position position="205"/>
    </location>
</feature>
<dbReference type="PANTHER" id="PTHR43806">
    <property type="entry name" value="PEPTIDASE S8"/>
    <property type="match status" value="1"/>
</dbReference>
<feature type="active site" description="Charge relay system" evidence="5 6">
    <location>
        <position position="138"/>
    </location>
</feature>
<comment type="similarity">
    <text evidence="1 6">Belongs to the peptidase S8 family.</text>
</comment>
<dbReference type="SUPFAM" id="SSF52743">
    <property type="entry name" value="Subtilisin-like"/>
    <property type="match status" value="1"/>
</dbReference>
<proteinExistence type="inferred from homology"/>
<sequence length="709" mass="78762">MADKLDPYLWYLLSKRQSGESELLFSEIAEWVGLNHHKGQPSTIEVLVRCVDGDRSESLRSFGMDIHFEIQKPYTIASGKVTLDTLEKLNELDFVARVEASHPMLTELDISLTETSTVPIHENIPTVKGKGVIVGVIDFGIDYTHESFRNIDGTSRILYLWDQGAQYDPNGKVPYGREYTKAELDAALKTSNPLYKVRHLDRDGHGTHVAGIAVGNGRASKNRFTGIAPDADLIIVAFQEELPLNDSDQLFNLINLGRSARAFGALNYITQRAQAEGSPVVINLSMGSNIGGHAGETELEQFIDLLLRQPNIVVVKSAGNEQERLSHAAGNISSEQTQILEFEVYEGHPREELDVWYDGADKISVALQPPDSPTLELVSSDEIHEFFQTQTYNHIEVKFERNVEPSGDTRANIILYKGEADCIQPGIWKLLLQGDRVEVGRYDVWIGGGLRIQKNQFLLDYANESCKITVPGNGKRIITVGSYVTRPKLTSSSKGDISSFSCTGPTRYGLQKPEITAPGEWIISTRSNQSRIKRPAYPDRQHTLLAGTSMAAPHVTGAAALILSVRQDLTCEQVKQIFMQTARRDRFTCSEPDNTWGCGKLDVEAAVERARIAQFPQISNVEVNGAKLCWQTDIPTTAVVRFHTHQGKLQLGKALGEQKYSTLQTDHTLMLSGLSPGTYYCEIVAFSKDNWWTVDDNGDEFYVVEIVGS</sequence>
<evidence type="ECO:0000256" key="4">
    <source>
        <dbReference type="ARBA" id="ARBA00022825"/>
    </source>
</evidence>
<evidence type="ECO:0000256" key="1">
    <source>
        <dbReference type="ARBA" id="ARBA00011073"/>
    </source>
</evidence>
<keyword evidence="2 6" id="KW-0645">Protease</keyword>
<dbReference type="PANTHER" id="PTHR43806:SF11">
    <property type="entry name" value="CEREVISIN-RELATED"/>
    <property type="match status" value="1"/>
</dbReference>
<dbReference type="Proteomes" id="UP000629098">
    <property type="component" value="Unassembled WGS sequence"/>
</dbReference>
<evidence type="ECO:0000256" key="3">
    <source>
        <dbReference type="ARBA" id="ARBA00022801"/>
    </source>
</evidence>
<dbReference type="GO" id="GO:0006508">
    <property type="term" value="P:proteolysis"/>
    <property type="evidence" value="ECO:0007669"/>
    <property type="project" value="UniProtKB-KW"/>
</dbReference>
<dbReference type="InterPro" id="IPR036852">
    <property type="entry name" value="Peptidase_S8/S53_dom_sf"/>
</dbReference>
<dbReference type="PROSITE" id="PS00138">
    <property type="entry name" value="SUBTILASE_SER"/>
    <property type="match status" value="1"/>
</dbReference>
<evidence type="ECO:0000256" key="2">
    <source>
        <dbReference type="ARBA" id="ARBA00022670"/>
    </source>
</evidence>
<dbReference type="PROSITE" id="PS51892">
    <property type="entry name" value="SUBTILASE"/>
    <property type="match status" value="1"/>
</dbReference>
<dbReference type="InterPro" id="IPR022398">
    <property type="entry name" value="Peptidase_S8_His-AS"/>
</dbReference>
<reference evidence="8" key="1">
    <citation type="submission" date="2020-09" db="EMBL/GenBank/DDBJ databases">
        <title>Iningainema tapete sp. nov. (Scytonemataceae, Cyanobacteria) from greenhouses in central Florida (USA) produces two types of nodularin with biosynthetic potential for microcystin-LR and anabaenopeptins.</title>
        <authorList>
            <person name="Berthold D.E."/>
            <person name="Lefler F.W."/>
            <person name="Huang I.-S."/>
            <person name="Abdulla H."/>
            <person name="Zimba P.V."/>
            <person name="Laughinghouse H.D. IV."/>
        </authorList>
    </citation>
    <scope>NUCLEOTIDE SEQUENCE</scope>
    <source>
        <strain evidence="8">BLCCT55</strain>
    </source>
</reference>
<dbReference type="InterPro" id="IPR034045">
    <property type="entry name" value="Pep_S8_CspA-like"/>
</dbReference>
<evidence type="ECO:0000256" key="6">
    <source>
        <dbReference type="PROSITE-ProRule" id="PRU01240"/>
    </source>
</evidence>
<dbReference type="Gene3D" id="2.60.120.1290">
    <property type="match status" value="1"/>
</dbReference>
<feature type="domain" description="Peptidase S8/S53" evidence="7">
    <location>
        <begin position="129"/>
        <end position="325"/>
    </location>
</feature>
<name>A0A8J6XHN1_9CYAN</name>
<dbReference type="AlphaFoldDB" id="A0A8J6XHN1"/>
<dbReference type="Pfam" id="PF00082">
    <property type="entry name" value="Peptidase_S8"/>
    <property type="match status" value="2"/>
</dbReference>
<dbReference type="EMBL" id="JACXAE010000086">
    <property type="protein sequence ID" value="MBD2776094.1"/>
    <property type="molecule type" value="Genomic_DNA"/>
</dbReference>
<dbReference type="InterPro" id="IPR023828">
    <property type="entry name" value="Peptidase_S8_Ser-AS"/>
</dbReference>
<gene>
    <name evidence="8" type="ORF">ICL16_29555</name>
</gene>
<accession>A0A8J6XHN1</accession>
<dbReference type="InterPro" id="IPR000209">
    <property type="entry name" value="Peptidase_S8/S53_dom"/>
</dbReference>
<comment type="caution">
    <text evidence="8">The sequence shown here is derived from an EMBL/GenBank/DDBJ whole genome shotgun (WGS) entry which is preliminary data.</text>
</comment>
<evidence type="ECO:0000313" key="8">
    <source>
        <dbReference type="EMBL" id="MBD2776094.1"/>
    </source>
</evidence>
<dbReference type="RefSeq" id="WP_190835138.1">
    <property type="nucleotide sequence ID" value="NZ_CAWPPI010000086.1"/>
</dbReference>
<dbReference type="PRINTS" id="PR00723">
    <property type="entry name" value="SUBTILISIN"/>
</dbReference>
<evidence type="ECO:0000256" key="5">
    <source>
        <dbReference type="PIRSR" id="PIRSR615500-1"/>
    </source>
</evidence>